<reference evidence="1 2" key="1">
    <citation type="submission" date="2018-10" db="EMBL/GenBank/DDBJ databases">
        <title>Pan-genome distribution and transcriptional activeness of fungal secondary metabolism genes in Aspergillus section Fumigati.</title>
        <authorList>
            <person name="Takahashi H."/>
            <person name="Umemura M."/>
            <person name="Ninomiya A."/>
            <person name="Kusuya Y."/>
            <person name="Urayama S."/>
            <person name="Shimizu M."/>
            <person name="Watanabe A."/>
            <person name="Kamei K."/>
            <person name="Yaguchi T."/>
            <person name="Hagiwara D."/>
        </authorList>
    </citation>
    <scope>NUCLEOTIDE SEQUENCE [LARGE SCALE GENOMIC DNA]</scope>
    <source>
        <strain evidence="1 2">IFM 55266</strain>
    </source>
</reference>
<keyword evidence="2" id="KW-1185">Reference proteome</keyword>
<dbReference type="EMBL" id="BHVY01000003">
    <property type="protein sequence ID" value="GIJ84948.1"/>
    <property type="molecule type" value="Genomic_DNA"/>
</dbReference>
<name>A0A9P3BAQ0_9EURO</name>
<protein>
    <submittedName>
        <fullName evidence="1">Uncharacterized protein</fullName>
    </submittedName>
</protein>
<proteinExistence type="predicted"/>
<evidence type="ECO:0000313" key="2">
    <source>
        <dbReference type="Proteomes" id="UP001043456"/>
    </source>
</evidence>
<evidence type="ECO:0000313" key="1">
    <source>
        <dbReference type="EMBL" id="GIJ84948.1"/>
    </source>
</evidence>
<gene>
    <name evidence="1" type="ORF">Asppvi_003803</name>
</gene>
<dbReference type="AlphaFoldDB" id="A0A9P3BAQ0"/>
<dbReference type="RefSeq" id="XP_043155695.1">
    <property type="nucleotide sequence ID" value="XM_043299760.1"/>
</dbReference>
<organism evidence="1 2">
    <name type="scientific">Aspergillus pseudoviridinutans</name>
    <dbReference type="NCBI Taxonomy" id="1517512"/>
    <lineage>
        <taxon>Eukaryota</taxon>
        <taxon>Fungi</taxon>
        <taxon>Dikarya</taxon>
        <taxon>Ascomycota</taxon>
        <taxon>Pezizomycotina</taxon>
        <taxon>Eurotiomycetes</taxon>
        <taxon>Eurotiomycetidae</taxon>
        <taxon>Eurotiales</taxon>
        <taxon>Aspergillaceae</taxon>
        <taxon>Aspergillus</taxon>
        <taxon>Aspergillus subgen. Fumigati</taxon>
    </lineage>
</organism>
<accession>A0A9P3BAQ0</accession>
<sequence>MDSPPLNPCLGIGLPSCLRDLPVPPPVSLADSKDQQVFDAIRALGIRSQVPQEEVEKACCLAAGPADLVILLERPGPNHDYTDDFEDFVRRCSTLQAIDELIRFSSKGARSIHTTSVLDAFLLKPSHTQALPADTDCFNTVEQILTIKQPRVLVCCWKGECQNENLSQFRSRGVGSLPMRSRARLNGKEIINYHSFHPATAVWYNQCQPVLRALLAYHFAAAFLELRHPQEPPEWAIEISKMAANTSTRNEHLSVKAAVNSFRSSLLIILGLEKIRSVRFRTQPTVSRVWRDDIFTLVNYLPTTSYQHGALQVAKATLLWRKYFSKNPEFQKVLSQLLDLGNRQSAFYHTSSILSTTGLEESLLLLKFDEPARSPVCPSDQAEEILQTIRLQFDDGDLRDIRRQATDLSAHLQNNLELPELIAHPLWPALWDKLRDFLQKYITHLEKTVGLINAMPAYLGGARGQYNGEEQPPCSIMALPYSSFILDQVIALLEARISQERLCSVLACDVIGRSELVGLFDRCRGAGSDDILELVREAPSVLRQRLRLLEKGIYILYAMVEERGGG</sequence>
<dbReference type="OrthoDB" id="4466753at2759"/>
<dbReference type="Proteomes" id="UP001043456">
    <property type="component" value="Unassembled WGS sequence"/>
</dbReference>
<comment type="caution">
    <text evidence="1">The sequence shown here is derived from an EMBL/GenBank/DDBJ whole genome shotgun (WGS) entry which is preliminary data.</text>
</comment>
<dbReference type="GeneID" id="67002415"/>